<evidence type="ECO:0000256" key="3">
    <source>
        <dbReference type="ARBA" id="ARBA00022452"/>
    </source>
</evidence>
<evidence type="ECO:0000256" key="6">
    <source>
        <dbReference type="ARBA" id="ARBA00023136"/>
    </source>
</evidence>
<reference evidence="11 12" key="1">
    <citation type="submission" date="2014-11" db="EMBL/GenBank/DDBJ databases">
        <title>Pan-genome of Gallibacterium spp.</title>
        <authorList>
            <person name="Kudirkiene E."/>
            <person name="Bojesen A.M."/>
        </authorList>
    </citation>
    <scope>NUCLEOTIDE SEQUENCE [LARGE SCALE GENOMIC DNA]</scope>
    <source>
        <strain evidence="11 12">18469/18</strain>
    </source>
</reference>
<keyword evidence="6" id="KW-0472">Membrane</keyword>
<evidence type="ECO:0000256" key="2">
    <source>
        <dbReference type="ARBA" id="ARBA00004442"/>
    </source>
</evidence>
<evidence type="ECO:0000256" key="8">
    <source>
        <dbReference type="SAM" id="Coils"/>
    </source>
</evidence>
<dbReference type="Pfam" id="PF03895">
    <property type="entry name" value="YadA_anchor"/>
    <property type="match status" value="1"/>
</dbReference>
<dbReference type="Gene3D" id="1.20.5.340">
    <property type="match status" value="1"/>
</dbReference>
<gene>
    <name evidence="11" type="ORF">QV09_00880</name>
</gene>
<comment type="subcellular location">
    <subcellularLocation>
        <location evidence="2">Cell outer membrane</location>
    </subcellularLocation>
    <subcellularLocation>
        <location evidence="1">Cell surface</location>
    </subcellularLocation>
</comment>
<sequence length="282" mass="30856">MLIKLDRSFFMYLTLMLSISFNVFAKEEDSGAVDCTPCERLDLIDAILGVDTLEEVTYPDDPEFYDNTVLPSIPGADADPEAVKKMEKFVKENTRIGKTIGKLESGIETNKTSITDNTSAIEANKTTITNNTNAIEANKTAITNNTNTINTNRIAITNNTNAINANRTVIENHEDRIQQLESRKLNLDKQINQLHRDIKSLDDRLASGIAASNAMAGLVSATKDGKSMIAVGLGTYRDRSAIAIGISRLSDNGRWKAKFSFATGMNGSNKDLSTSTSIGYQF</sequence>
<keyword evidence="7" id="KW-0998">Cell outer membrane</keyword>
<evidence type="ECO:0000256" key="1">
    <source>
        <dbReference type="ARBA" id="ARBA00004241"/>
    </source>
</evidence>
<dbReference type="AlphaFoldDB" id="A0AB36E602"/>
<dbReference type="EMBL" id="JTJU01000006">
    <property type="protein sequence ID" value="OBX11916.1"/>
    <property type="molecule type" value="Genomic_DNA"/>
</dbReference>
<name>A0AB36E602_9PAST</name>
<evidence type="ECO:0000313" key="11">
    <source>
        <dbReference type="EMBL" id="OBX11916.1"/>
    </source>
</evidence>
<keyword evidence="8" id="KW-0175">Coiled coil</keyword>
<evidence type="ECO:0000256" key="4">
    <source>
        <dbReference type="ARBA" id="ARBA00022692"/>
    </source>
</evidence>
<keyword evidence="3" id="KW-1134">Transmembrane beta strand</keyword>
<dbReference type="Proteomes" id="UP000092527">
    <property type="component" value="Unassembled WGS sequence"/>
</dbReference>
<evidence type="ECO:0000256" key="5">
    <source>
        <dbReference type="ARBA" id="ARBA00022729"/>
    </source>
</evidence>
<dbReference type="InterPro" id="IPR045584">
    <property type="entry name" value="Pilin-like"/>
</dbReference>
<comment type="caution">
    <text evidence="11">The sequence shown here is derived from an EMBL/GenBank/DDBJ whole genome shotgun (WGS) entry which is preliminary data.</text>
</comment>
<feature type="signal peptide" evidence="9">
    <location>
        <begin position="1"/>
        <end position="25"/>
    </location>
</feature>
<proteinExistence type="predicted"/>
<evidence type="ECO:0000259" key="10">
    <source>
        <dbReference type="Pfam" id="PF03895"/>
    </source>
</evidence>
<feature type="domain" description="Trimeric autotransporter adhesin YadA-like C-terminal membrane anchor" evidence="10">
    <location>
        <begin position="220"/>
        <end position="282"/>
    </location>
</feature>
<evidence type="ECO:0000313" key="12">
    <source>
        <dbReference type="Proteomes" id="UP000092527"/>
    </source>
</evidence>
<dbReference type="InterPro" id="IPR005594">
    <property type="entry name" value="YadA_C"/>
</dbReference>
<keyword evidence="5 9" id="KW-0732">Signal</keyword>
<dbReference type="GO" id="GO:0009986">
    <property type="term" value="C:cell surface"/>
    <property type="evidence" value="ECO:0007669"/>
    <property type="project" value="UniProtKB-SubCell"/>
</dbReference>
<keyword evidence="4" id="KW-0812">Transmembrane</keyword>
<protein>
    <recommendedName>
        <fullName evidence="10">Trimeric autotransporter adhesin YadA-like C-terminal membrane anchor domain-containing protein</fullName>
    </recommendedName>
</protein>
<evidence type="ECO:0000256" key="9">
    <source>
        <dbReference type="SAM" id="SignalP"/>
    </source>
</evidence>
<dbReference type="Gene3D" id="3.30.1300.30">
    <property type="entry name" value="GSPII I/J protein-like"/>
    <property type="match status" value="1"/>
</dbReference>
<dbReference type="SUPFAM" id="SSF54523">
    <property type="entry name" value="Pili subunits"/>
    <property type="match status" value="1"/>
</dbReference>
<organism evidence="11 12">
    <name type="scientific">Gallibacterium salpingitidis</name>
    <dbReference type="NCBI Taxonomy" id="505341"/>
    <lineage>
        <taxon>Bacteria</taxon>
        <taxon>Pseudomonadati</taxon>
        <taxon>Pseudomonadota</taxon>
        <taxon>Gammaproteobacteria</taxon>
        <taxon>Pasteurellales</taxon>
        <taxon>Pasteurellaceae</taxon>
        <taxon>Gallibacterium</taxon>
    </lineage>
</organism>
<dbReference type="GO" id="GO:0009279">
    <property type="term" value="C:cell outer membrane"/>
    <property type="evidence" value="ECO:0007669"/>
    <property type="project" value="UniProtKB-SubCell"/>
</dbReference>
<feature type="coiled-coil region" evidence="8">
    <location>
        <begin position="163"/>
        <end position="204"/>
    </location>
</feature>
<feature type="chain" id="PRO_5044336948" description="Trimeric autotransporter adhesin YadA-like C-terminal membrane anchor domain-containing protein" evidence="9">
    <location>
        <begin position="26"/>
        <end position="282"/>
    </location>
</feature>
<accession>A0AB36E602</accession>
<evidence type="ECO:0000256" key="7">
    <source>
        <dbReference type="ARBA" id="ARBA00023237"/>
    </source>
</evidence>